<gene>
    <name evidence="16" type="ORF">DVH24_005484</name>
</gene>
<evidence type="ECO:0000256" key="11">
    <source>
        <dbReference type="ARBA" id="ARBA00022833"/>
    </source>
</evidence>
<evidence type="ECO:0000256" key="2">
    <source>
        <dbReference type="ARBA" id="ARBA00004167"/>
    </source>
</evidence>
<dbReference type="InterPro" id="IPR046948">
    <property type="entry name" value="ATL20-22-like"/>
</dbReference>
<evidence type="ECO:0000256" key="10">
    <source>
        <dbReference type="ARBA" id="ARBA00022786"/>
    </source>
</evidence>
<evidence type="ECO:0000256" key="7">
    <source>
        <dbReference type="ARBA" id="ARBA00022723"/>
    </source>
</evidence>
<evidence type="ECO:0000256" key="5">
    <source>
        <dbReference type="ARBA" id="ARBA00022679"/>
    </source>
</evidence>
<comment type="pathway">
    <text evidence="3">Protein modification; protein ubiquitination.</text>
</comment>
<keyword evidence="5" id="KW-0808">Transferase</keyword>
<dbReference type="InterPro" id="IPR025287">
    <property type="entry name" value="WAK_GUB"/>
</dbReference>
<comment type="catalytic activity">
    <reaction evidence="1">
        <text>S-ubiquitinyl-[E2 ubiquitin-conjugating enzyme]-L-cysteine + [acceptor protein]-L-lysine = [E2 ubiquitin-conjugating enzyme]-L-cysteine + N(6)-ubiquitinyl-[acceptor protein]-L-lysine.</text>
        <dbReference type="EC" id="2.3.2.27"/>
    </reaction>
</comment>
<evidence type="ECO:0000256" key="14">
    <source>
        <dbReference type="ARBA" id="ARBA00024209"/>
    </source>
</evidence>
<dbReference type="EC" id="2.3.2.27" evidence="4"/>
<dbReference type="GO" id="GO:0030247">
    <property type="term" value="F:polysaccharide binding"/>
    <property type="evidence" value="ECO:0007669"/>
    <property type="project" value="InterPro"/>
</dbReference>
<evidence type="ECO:0000256" key="4">
    <source>
        <dbReference type="ARBA" id="ARBA00012483"/>
    </source>
</evidence>
<evidence type="ECO:0000256" key="13">
    <source>
        <dbReference type="ARBA" id="ARBA00023136"/>
    </source>
</evidence>
<dbReference type="GO" id="GO:0061630">
    <property type="term" value="F:ubiquitin protein ligase activity"/>
    <property type="evidence" value="ECO:0007669"/>
    <property type="project" value="UniProtKB-EC"/>
</dbReference>
<name>A0A498KKK8_MALDO</name>
<keyword evidence="9" id="KW-0863">Zinc-finger</keyword>
<accession>A0A498KKK8</accession>
<keyword evidence="12" id="KW-1133">Transmembrane helix</keyword>
<dbReference type="EMBL" id="RDQH01000327">
    <property type="protein sequence ID" value="RXI07711.1"/>
    <property type="molecule type" value="Genomic_DNA"/>
</dbReference>
<comment type="similarity">
    <text evidence="14">Belongs to the RING-type zinc finger family. ATL subfamily.</text>
</comment>
<dbReference type="Pfam" id="PF13947">
    <property type="entry name" value="GUB_WAK_bind"/>
    <property type="match status" value="1"/>
</dbReference>
<feature type="domain" description="Wall-associated receptor kinase galacturonan-binding" evidence="15">
    <location>
        <begin position="13"/>
        <end position="56"/>
    </location>
</feature>
<comment type="subcellular location">
    <subcellularLocation>
        <location evidence="2">Membrane</location>
        <topology evidence="2">Single-pass membrane protein</topology>
    </subcellularLocation>
</comment>
<evidence type="ECO:0000256" key="6">
    <source>
        <dbReference type="ARBA" id="ARBA00022692"/>
    </source>
</evidence>
<dbReference type="GO" id="GO:0008270">
    <property type="term" value="F:zinc ion binding"/>
    <property type="evidence" value="ECO:0007669"/>
    <property type="project" value="UniProtKB-KW"/>
</dbReference>
<evidence type="ECO:0000313" key="16">
    <source>
        <dbReference type="EMBL" id="RXI07711.1"/>
    </source>
</evidence>
<keyword evidence="17" id="KW-1185">Reference proteome</keyword>
<keyword evidence="8" id="KW-0732">Signal</keyword>
<evidence type="ECO:0000256" key="12">
    <source>
        <dbReference type="ARBA" id="ARBA00022989"/>
    </source>
</evidence>
<proteinExistence type="inferred from homology"/>
<evidence type="ECO:0000256" key="3">
    <source>
        <dbReference type="ARBA" id="ARBA00004906"/>
    </source>
</evidence>
<dbReference type="PANTHER" id="PTHR46279">
    <property type="entry name" value="RING/U-BOX SUPERFAMILY PROTEIN"/>
    <property type="match status" value="1"/>
</dbReference>
<evidence type="ECO:0000256" key="8">
    <source>
        <dbReference type="ARBA" id="ARBA00022729"/>
    </source>
</evidence>
<sequence>MIARLPTVLVPNQPENCGFPGFNVDCNSHGLKTLKLPKPRDFFVRGISYVTQEIQLFKPENCLPRKLLTLDLSGSPFVAPMHQNYTFLSKSRFTPIDCLSNSTTLVLATPSTSLTDSMSTTCRIVAALAVLVSGQVQTGMDSQPTLTRIFVRLGISLLAVLEMWKVAFVDFSATPPKMPNCR</sequence>
<keyword evidence="10" id="KW-0833">Ubl conjugation pathway</keyword>
<dbReference type="PANTHER" id="PTHR46279:SF2">
    <property type="entry name" value="RING-H2 FINGER PROTEIN ATL21A-RELATED"/>
    <property type="match status" value="1"/>
</dbReference>
<keyword evidence="7" id="KW-0479">Metal-binding</keyword>
<evidence type="ECO:0000259" key="15">
    <source>
        <dbReference type="Pfam" id="PF13947"/>
    </source>
</evidence>
<evidence type="ECO:0000256" key="9">
    <source>
        <dbReference type="ARBA" id="ARBA00022771"/>
    </source>
</evidence>
<organism evidence="16 17">
    <name type="scientific">Malus domestica</name>
    <name type="common">Apple</name>
    <name type="synonym">Pyrus malus</name>
    <dbReference type="NCBI Taxonomy" id="3750"/>
    <lineage>
        <taxon>Eukaryota</taxon>
        <taxon>Viridiplantae</taxon>
        <taxon>Streptophyta</taxon>
        <taxon>Embryophyta</taxon>
        <taxon>Tracheophyta</taxon>
        <taxon>Spermatophyta</taxon>
        <taxon>Magnoliopsida</taxon>
        <taxon>eudicotyledons</taxon>
        <taxon>Gunneridae</taxon>
        <taxon>Pentapetalae</taxon>
        <taxon>rosids</taxon>
        <taxon>fabids</taxon>
        <taxon>Rosales</taxon>
        <taxon>Rosaceae</taxon>
        <taxon>Amygdaloideae</taxon>
        <taxon>Maleae</taxon>
        <taxon>Malus</taxon>
    </lineage>
</organism>
<comment type="caution">
    <text evidence="16">The sequence shown here is derived from an EMBL/GenBank/DDBJ whole genome shotgun (WGS) entry which is preliminary data.</text>
</comment>
<reference evidence="16 17" key="1">
    <citation type="submission" date="2018-10" db="EMBL/GenBank/DDBJ databases">
        <title>A high-quality apple genome assembly.</title>
        <authorList>
            <person name="Hu J."/>
        </authorList>
    </citation>
    <scope>NUCLEOTIDE SEQUENCE [LARGE SCALE GENOMIC DNA]</scope>
    <source>
        <strain evidence="17">cv. HFTH1</strain>
        <tissue evidence="16">Young leaf</tissue>
    </source>
</reference>
<keyword evidence="11" id="KW-0862">Zinc</keyword>
<keyword evidence="13" id="KW-0472">Membrane</keyword>
<keyword evidence="6" id="KW-0812">Transmembrane</keyword>
<dbReference type="Proteomes" id="UP000290289">
    <property type="component" value="Chromosome 1"/>
</dbReference>
<evidence type="ECO:0000313" key="17">
    <source>
        <dbReference type="Proteomes" id="UP000290289"/>
    </source>
</evidence>
<evidence type="ECO:0000256" key="1">
    <source>
        <dbReference type="ARBA" id="ARBA00000900"/>
    </source>
</evidence>
<dbReference type="GO" id="GO:0016020">
    <property type="term" value="C:membrane"/>
    <property type="evidence" value="ECO:0007669"/>
    <property type="project" value="UniProtKB-SubCell"/>
</dbReference>
<dbReference type="AlphaFoldDB" id="A0A498KKK8"/>
<protein>
    <recommendedName>
        <fullName evidence="4">RING-type E3 ubiquitin transferase</fullName>
        <ecNumber evidence="4">2.3.2.27</ecNumber>
    </recommendedName>
</protein>